<proteinExistence type="inferred from homology"/>
<feature type="binding site" evidence="3">
    <location>
        <position position="200"/>
    </location>
    <ligand>
        <name>a divalent metal cation</name>
        <dbReference type="ChEBI" id="CHEBI:60240"/>
        <label>2</label>
    </ligand>
</feature>
<dbReference type="GO" id="GO:0016787">
    <property type="term" value="F:hydrolase activity"/>
    <property type="evidence" value="ECO:0007669"/>
    <property type="project" value="UniProtKB-KW"/>
</dbReference>
<feature type="binding site" evidence="3">
    <location>
        <position position="296"/>
    </location>
    <ligand>
        <name>a divalent metal cation</name>
        <dbReference type="ChEBI" id="CHEBI:60240"/>
        <label>1</label>
    </ligand>
</feature>
<dbReference type="PANTHER" id="PTHR10819:SF3">
    <property type="entry name" value="PHOSPHOTRIESTERASE-RELATED PROTEIN"/>
    <property type="match status" value="1"/>
</dbReference>
<dbReference type="CDD" id="cd00530">
    <property type="entry name" value="PTE"/>
    <property type="match status" value="1"/>
</dbReference>
<name>A0A6J4M472_9CHLR</name>
<feature type="binding site" evidence="3">
    <location>
        <position position="229"/>
    </location>
    <ligand>
        <name>a divalent metal cation</name>
        <dbReference type="ChEBI" id="CHEBI:60240"/>
        <label>2</label>
    </ligand>
</feature>
<sequence length="346" mass="38410">MSEPTGRVQTVLEDIEPSALGFTHTHEHVFVDLTMPPLREAPISERRAYYERISPESHYRIRRLAVNQDNLVLIDEEVAVEELRAFKDLGGGAIVDATSIGLGRDPEALVRVSRATDLHIVMGSGYYVADYQPAEVASLSEEQITERIVRDITEGVDGTGIKAGVIGEIGMSWPVHDDEVKVLRAAAQAQSDTGAPLMIHPGRSEEAPLHHVRVVEEAGGNPERVIMSHVDRTLFGLESITTLVETGCYVEFDLFGQESSYYAWAPIDMPNDATRIDYLIELTKRGYRDKLLIAQDSCQKTHLMRYGGEGYGHILRNVLPVMQRKGMSEDDVDAILLHNPARLLAV</sequence>
<keyword evidence="1 3" id="KW-0479">Metal-binding</keyword>
<protein>
    <submittedName>
        <fullName evidence="5">Phosphotriesterase related protein</fullName>
    </submittedName>
</protein>
<feature type="binding site" evidence="3">
    <location>
        <position position="168"/>
    </location>
    <ligand>
        <name>a divalent metal cation</name>
        <dbReference type="ChEBI" id="CHEBI:60240"/>
        <label>1</label>
    </ligand>
</feature>
<dbReference type="PIRSF" id="PIRSF016839">
    <property type="entry name" value="PhP"/>
    <property type="match status" value="1"/>
</dbReference>
<evidence type="ECO:0000256" key="4">
    <source>
        <dbReference type="PROSITE-ProRule" id="PRU00679"/>
    </source>
</evidence>
<gene>
    <name evidence="5" type="ORF">AVDCRST_MAG93-7052</name>
</gene>
<dbReference type="InterPro" id="IPR001559">
    <property type="entry name" value="Phosphotriesterase"/>
</dbReference>
<comment type="caution">
    <text evidence="4">Lacks conserved residue(s) required for the propagation of feature annotation.</text>
</comment>
<evidence type="ECO:0000313" key="5">
    <source>
        <dbReference type="EMBL" id="CAA9349673.1"/>
    </source>
</evidence>
<dbReference type="PANTHER" id="PTHR10819">
    <property type="entry name" value="PHOSPHOTRIESTERASE-RELATED"/>
    <property type="match status" value="1"/>
</dbReference>
<dbReference type="AlphaFoldDB" id="A0A6J4M472"/>
<reference evidence="5" key="1">
    <citation type="submission" date="2020-02" db="EMBL/GenBank/DDBJ databases">
        <authorList>
            <person name="Meier V. D."/>
        </authorList>
    </citation>
    <scope>NUCLEOTIDE SEQUENCE</scope>
    <source>
        <strain evidence="5">AVDCRST_MAG93</strain>
    </source>
</reference>
<accession>A0A6J4M472</accession>
<dbReference type="PROSITE" id="PS51347">
    <property type="entry name" value="PHOSPHOTRIESTERASE_2"/>
    <property type="match status" value="1"/>
</dbReference>
<feature type="binding site" evidence="3">
    <location>
        <position position="28"/>
    </location>
    <ligand>
        <name>a divalent metal cation</name>
        <dbReference type="ChEBI" id="CHEBI:60240"/>
        <label>1</label>
    </ligand>
</feature>
<dbReference type="InterPro" id="IPR032466">
    <property type="entry name" value="Metal_Hydrolase"/>
</dbReference>
<dbReference type="Pfam" id="PF02126">
    <property type="entry name" value="PTE"/>
    <property type="match status" value="1"/>
</dbReference>
<dbReference type="EMBL" id="CADCTR010002380">
    <property type="protein sequence ID" value="CAA9349673.1"/>
    <property type="molecule type" value="Genomic_DNA"/>
</dbReference>
<organism evidence="5">
    <name type="scientific">uncultured Chloroflexia bacterium</name>
    <dbReference type="NCBI Taxonomy" id="1672391"/>
    <lineage>
        <taxon>Bacteria</taxon>
        <taxon>Bacillati</taxon>
        <taxon>Chloroflexota</taxon>
        <taxon>Chloroflexia</taxon>
        <taxon>environmental samples</taxon>
    </lineage>
</organism>
<feature type="binding site" evidence="3">
    <location>
        <position position="168"/>
    </location>
    <ligand>
        <name>a divalent metal cation</name>
        <dbReference type="ChEBI" id="CHEBI:60240"/>
        <label>2</label>
    </ligand>
</feature>
<evidence type="ECO:0000256" key="1">
    <source>
        <dbReference type="ARBA" id="ARBA00022723"/>
    </source>
</evidence>
<keyword evidence="2" id="KW-0378">Hydrolase</keyword>
<evidence type="ECO:0000256" key="3">
    <source>
        <dbReference type="PIRSR" id="PIRSR601559-52"/>
    </source>
</evidence>
<evidence type="ECO:0000256" key="2">
    <source>
        <dbReference type="ARBA" id="ARBA00022801"/>
    </source>
</evidence>
<comment type="similarity">
    <text evidence="4">Belongs to the metallo-dependent hydrolases superfamily. Phosphotriesterase family.</text>
</comment>
<dbReference type="GO" id="GO:0008270">
    <property type="term" value="F:zinc ion binding"/>
    <property type="evidence" value="ECO:0007669"/>
    <property type="project" value="InterPro"/>
</dbReference>
<comment type="cofactor">
    <cofactor evidence="3">
        <name>a divalent metal cation</name>
        <dbReference type="ChEBI" id="CHEBI:60240"/>
    </cofactor>
    <text evidence="3">Binds 2 divalent metal cations per subunit.</text>
</comment>
<dbReference type="SUPFAM" id="SSF51556">
    <property type="entry name" value="Metallo-dependent hydrolases"/>
    <property type="match status" value="1"/>
</dbReference>
<feature type="binding site" evidence="3">
    <location>
        <position position="26"/>
    </location>
    <ligand>
        <name>a divalent metal cation</name>
        <dbReference type="ChEBI" id="CHEBI:60240"/>
        <label>1</label>
    </ligand>
</feature>
<dbReference type="Gene3D" id="3.20.20.140">
    <property type="entry name" value="Metal-dependent hydrolases"/>
    <property type="match status" value="1"/>
</dbReference>